<reference evidence="1" key="1">
    <citation type="submission" date="2013-11" db="EMBL/GenBank/DDBJ databases">
        <title>Comparative genomics of Ignicoccus.</title>
        <authorList>
            <person name="Podar M."/>
        </authorList>
    </citation>
    <scope>NUCLEOTIDE SEQUENCE</scope>
    <source>
        <strain evidence="1">DSM 13166</strain>
    </source>
</reference>
<gene>
    <name evidence="1" type="ORF">IPA_03210</name>
</gene>
<keyword evidence="2" id="KW-1185">Reference proteome</keyword>
<organism evidence="1 2">
    <name type="scientific">Ignicoccus pacificus DSM 13166</name>
    <dbReference type="NCBI Taxonomy" id="940294"/>
    <lineage>
        <taxon>Archaea</taxon>
        <taxon>Thermoproteota</taxon>
        <taxon>Thermoprotei</taxon>
        <taxon>Desulfurococcales</taxon>
        <taxon>Desulfurococcaceae</taxon>
        <taxon>Ignicoccus</taxon>
    </lineage>
</organism>
<accession>A0A977KAV3</accession>
<dbReference type="KEGG" id="ipc:IPA_03210"/>
<name>A0A977KAV3_9CREN</name>
<dbReference type="AlphaFoldDB" id="A0A977KAV3"/>
<sequence length="311" mass="35316">MPQRANKIKYYREVLLLGSHRRFIGIPGLYDLFDIILNRTRDILLEDIGTGGLRSLANDIIQVRGNVNARLRRQRSLFKLYFDVDINQLIAGPAVAFDYDTVERNFYIHTILGFRTIKALLLTQNPILNVAGSMSILAWLGIILDLPGSCSGHLIEAKLAHDLEVPHIYIREAIRRVRRDYNTEEYYITFFDMPGVCFIASLLKHEEIEDLCSGIVQMSRGLIEIVPYPHESIVIRGTTAMLNDLSGARFITLALPSTLRGFIDQVIRKPTLLEIENQQGNRAIERLSLCMACALKVLAEQIRRIPLASIE</sequence>
<proteinExistence type="predicted"/>
<protein>
    <submittedName>
        <fullName evidence="1">Uncharacterized protein</fullName>
    </submittedName>
</protein>
<evidence type="ECO:0000313" key="1">
    <source>
        <dbReference type="EMBL" id="UXD22284.1"/>
    </source>
</evidence>
<dbReference type="Proteomes" id="UP001063698">
    <property type="component" value="Chromosome"/>
</dbReference>
<evidence type="ECO:0000313" key="2">
    <source>
        <dbReference type="Proteomes" id="UP001063698"/>
    </source>
</evidence>
<dbReference type="EMBL" id="CP006868">
    <property type="protein sequence ID" value="UXD22284.1"/>
    <property type="molecule type" value="Genomic_DNA"/>
</dbReference>